<protein>
    <recommendedName>
        <fullName evidence="2">RiboL-PSP-HEPN domain-containing protein</fullName>
    </recommendedName>
</protein>
<dbReference type="AlphaFoldDB" id="A0A644VF80"/>
<dbReference type="EMBL" id="VSSQ01000291">
    <property type="protein sequence ID" value="MPL89941.1"/>
    <property type="molecule type" value="Genomic_DNA"/>
</dbReference>
<accession>A0A644VF80</accession>
<name>A0A644VF80_9ZZZZ</name>
<evidence type="ECO:0000313" key="1">
    <source>
        <dbReference type="EMBL" id="MPL89941.1"/>
    </source>
</evidence>
<reference evidence="1" key="1">
    <citation type="submission" date="2019-08" db="EMBL/GenBank/DDBJ databases">
        <authorList>
            <person name="Kucharzyk K."/>
            <person name="Murdoch R.W."/>
            <person name="Higgins S."/>
            <person name="Loffler F."/>
        </authorList>
    </citation>
    <scope>NUCLEOTIDE SEQUENCE</scope>
</reference>
<comment type="caution">
    <text evidence="1">The sequence shown here is derived from an EMBL/GenBank/DDBJ whole genome shotgun (WGS) entry which is preliminary data.</text>
</comment>
<organism evidence="1">
    <name type="scientific">bioreactor metagenome</name>
    <dbReference type="NCBI Taxonomy" id="1076179"/>
    <lineage>
        <taxon>unclassified sequences</taxon>
        <taxon>metagenomes</taxon>
        <taxon>ecological metagenomes</taxon>
    </lineage>
</organism>
<evidence type="ECO:0008006" key="2">
    <source>
        <dbReference type="Google" id="ProtNLM"/>
    </source>
</evidence>
<proteinExistence type="predicted"/>
<gene>
    <name evidence="1" type="ORF">SDC9_35983</name>
</gene>
<sequence>MEQTIYPKCLSNCNNNLQLGNVYLRYYGRDFPNLITIYEIEKPLFYAYTEIKSISNEIANKEFSDYIIKGLFTLVMSHFETMLSDFSKKILQFYPQKLSLFKKENITLSVSNLNNGRLIEQIIENEINRIFYSNLNEQIKILQKICGIQIDSNILDIDSLIEIKETRNLLLHNNLIVNDQYLDKTKSVKRAHKKGDAINIDKEYFEKSILHILRVLENIIDQVREKYKHNSLIKLLEKVWRFTFKNEIIKIEDFCTLNYIEDTIDGPFNFPTFLSSSEKTYMEFWKTQRMGSQIENLAMVHLSDPTKLSFLVEVFGELRMTYWQ</sequence>